<feature type="domain" description="KAP NTPase" evidence="2">
    <location>
        <begin position="203"/>
        <end position="462"/>
    </location>
</feature>
<keyword evidence="1" id="KW-0812">Transmembrane</keyword>
<feature type="transmembrane region" description="Helical" evidence="1">
    <location>
        <begin position="66"/>
        <end position="90"/>
    </location>
</feature>
<keyword evidence="1" id="KW-1133">Transmembrane helix</keyword>
<accession>A0A823IU47</accession>
<evidence type="ECO:0000313" key="4">
    <source>
        <dbReference type="Proteomes" id="UP000524387"/>
    </source>
</evidence>
<dbReference type="AlphaFoldDB" id="A0A823IU47"/>
<feature type="transmembrane region" description="Helical" evidence="1">
    <location>
        <begin position="44"/>
        <end position="60"/>
    </location>
</feature>
<dbReference type="InterPro" id="IPR011646">
    <property type="entry name" value="KAP_P-loop"/>
</dbReference>
<evidence type="ECO:0000256" key="1">
    <source>
        <dbReference type="SAM" id="Phobius"/>
    </source>
</evidence>
<organism evidence="3 4">
    <name type="scientific">Listeria monocytogenes</name>
    <dbReference type="NCBI Taxonomy" id="1639"/>
    <lineage>
        <taxon>Bacteria</taxon>
        <taxon>Bacillati</taxon>
        <taxon>Bacillota</taxon>
        <taxon>Bacilli</taxon>
        <taxon>Bacillales</taxon>
        <taxon>Listeriaceae</taxon>
        <taxon>Listeria</taxon>
    </lineage>
</organism>
<dbReference type="Pfam" id="PF07693">
    <property type="entry name" value="KAP_NTPase"/>
    <property type="match status" value="1"/>
</dbReference>
<comment type="caution">
    <text evidence="3">The sequence shown here is derived from an EMBL/GenBank/DDBJ whole genome shotgun (WGS) entry which is preliminary data.</text>
</comment>
<protein>
    <recommendedName>
        <fullName evidence="2">KAP NTPase domain-containing protein</fullName>
    </recommendedName>
</protein>
<evidence type="ECO:0000259" key="2">
    <source>
        <dbReference type="Pfam" id="PF07693"/>
    </source>
</evidence>
<keyword evidence="1" id="KW-0472">Membrane</keyword>
<name>A0A823IU47_LISMN</name>
<proteinExistence type="predicted"/>
<sequence length="877" mass="103081">MNLLELIIHIKGHIMKQYLAKKFLKHQMGQYLYKLFLKYKLENILLRSVILSVVILAVDYKNLLSLFLPFNSTSFVIIGCLLLLLTLCIILKKMEIRKILKMPIITSFDYWCMVLALSLIIIMTSYIIGFPKTIILGEFSLLIILILIVLLVLRIKHFIPKDVVTVDSNVIDLKDIYDNNLGNVDKDLYVSEIDVTYDLLNREMFTNQLYEIVSNLNSQNRFVISLEGAWGSGKTTILNILSKKLEGRKDLIILDEFEPWLFTNQEMLLKNMLEELLKNSGLGYSSMKIDKFIQQVSNATLNSPRYKFLNVLFSTNDSNGIKNVKNDIEEVLSSTGKKVIYIIDNLDRIESENVLLILNLIMNVLDSKNIIFILSFDRNQMTSIMNENGITNEYLKKIIQMNVIVPMIDKEIMEDILQVSTKNIIEKFEDDKLLLNNWEDGLLAIANDVKDLRDLKIFLNSVFIPSLKKSGSLSFKDMLILEYIRITNTALYGIINNQKEYFISYDYHFHMQNTKYWTDPDNFNLDLKNFYKNLFSDSTHNRYMPMLCHLFPYVKIYFQNRENPIFKNKEFSITDSNYELVQKERGICSAKFFDLYYLGTTNEFVEIANSIDKLIYNFNTNNKLWRDNLKEIFLEHTNYQKEYFEQLYLRVDFLKGNKKDLIIFFLENIFSIKAMGLSWGLQARDRVYIIISNLLVDINKDEINVILSMYAGRFNYLEVFHQIIYWLKSEAPDSNVYNQLVSFHEQECEKIISENISLFLDEFYVRKNSIALYRYFKENKKPEEFKSYIESHLDEKSIFRVLSDITNISTSDKYKYCITKESMDFYASEEKIDKILENTSCESDSESFILKVYNEYKTNPQKDNQGILVDQAIELNL</sequence>
<gene>
    <name evidence="3" type="ORF">CW895_03025</name>
</gene>
<feature type="transmembrane region" description="Helical" evidence="1">
    <location>
        <begin position="134"/>
        <end position="153"/>
    </location>
</feature>
<dbReference type="SUPFAM" id="SSF52540">
    <property type="entry name" value="P-loop containing nucleoside triphosphate hydrolases"/>
    <property type="match status" value="1"/>
</dbReference>
<evidence type="ECO:0000313" key="3">
    <source>
        <dbReference type="EMBL" id="EAG9352800.1"/>
    </source>
</evidence>
<dbReference type="EMBL" id="AABEKN010000001">
    <property type="protein sequence ID" value="EAG9352800.1"/>
    <property type="molecule type" value="Genomic_DNA"/>
</dbReference>
<reference evidence="3 4" key="1">
    <citation type="submission" date="2019-04" db="EMBL/GenBank/DDBJ databases">
        <authorList>
            <consortium name="GenomeTrakr network: Whole genome sequencing for foodborne pathogen traceback"/>
        </authorList>
    </citation>
    <scope>NUCLEOTIDE SEQUENCE [LARGE SCALE GENOMIC DNA]</scope>
    <source>
        <strain evidence="3 4">CFSAN072502</strain>
    </source>
</reference>
<dbReference type="Proteomes" id="UP000524387">
    <property type="component" value="Unassembled WGS sequence"/>
</dbReference>
<dbReference type="InterPro" id="IPR027417">
    <property type="entry name" value="P-loop_NTPase"/>
</dbReference>
<dbReference type="Gene3D" id="3.40.50.300">
    <property type="entry name" value="P-loop containing nucleotide triphosphate hydrolases"/>
    <property type="match status" value="1"/>
</dbReference>
<feature type="transmembrane region" description="Helical" evidence="1">
    <location>
        <begin position="110"/>
        <end position="128"/>
    </location>
</feature>